<sequence>MEFSNRRRATAFSVPTASSTTLLFSAADLLHLRRFAASHGGAPSLLWQRAFCGGNITILGQRRRKI</sequence>
<keyword evidence="2" id="KW-1185">Reference proteome</keyword>
<dbReference type="EMBL" id="JANAVB010013398">
    <property type="protein sequence ID" value="KAJ6835456.1"/>
    <property type="molecule type" value="Genomic_DNA"/>
</dbReference>
<protein>
    <submittedName>
        <fullName evidence="1">Uncharacterized protein</fullName>
    </submittedName>
</protein>
<evidence type="ECO:0000313" key="2">
    <source>
        <dbReference type="Proteomes" id="UP001140949"/>
    </source>
</evidence>
<accession>A0AAX6H3C6</accession>
<gene>
    <name evidence="1" type="ORF">M6B38_331845</name>
</gene>
<name>A0AAX6H3C6_IRIPA</name>
<dbReference type="AlphaFoldDB" id="A0AAX6H3C6"/>
<reference evidence="1" key="2">
    <citation type="submission" date="2023-04" db="EMBL/GenBank/DDBJ databases">
        <authorList>
            <person name="Bruccoleri R.E."/>
            <person name="Oakeley E.J."/>
            <person name="Faust A.-M."/>
            <person name="Dessus-Babus S."/>
            <person name="Altorfer M."/>
            <person name="Burckhardt D."/>
            <person name="Oertli M."/>
            <person name="Naumann U."/>
            <person name="Petersen F."/>
            <person name="Wong J."/>
        </authorList>
    </citation>
    <scope>NUCLEOTIDE SEQUENCE</scope>
    <source>
        <strain evidence="1">GSM-AAB239-AS_SAM_17_03QT</strain>
        <tissue evidence="1">Leaf</tissue>
    </source>
</reference>
<proteinExistence type="predicted"/>
<evidence type="ECO:0000313" key="1">
    <source>
        <dbReference type="EMBL" id="KAJ6835456.1"/>
    </source>
</evidence>
<organism evidence="1 2">
    <name type="scientific">Iris pallida</name>
    <name type="common">Sweet iris</name>
    <dbReference type="NCBI Taxonomy" id="29817"/>
    <lineage>
        <taxon>Eukaryota</taxon>
        <taxon>Viridiplantae</taxon>
        <taxon>Streptophyta</taxon>
        <taxon>Embryophyta</taxon>
        <taxon>Tracheophyta</taxon>
        <taxon>Spermatophyta</taxon>
        <taxon>Magnoliopsida</taxon>
        <taxon>Liliopsida</taxon>
        <taxon>Asparagales</taxon>
        <taxon>Iridaceae</taxon>
        <taxon>Iridoideae</taxon>
        <taxon>Irideae</taxon>
        <taxon>Iris</taxon>
    </lineage>
</organism>
<reference evidence="1" key="1">
    <citation type="journal article" date="2023" name="GigaByte">
        <title>Genome assembly of the bearded iris, Iris pallida Lam.</title>
        <authorList>
            <person name="Bruccoleri R.E."/>
            <person name="Oakeley E.J."/>
            <person name="Faust A.M.E."/>
            <person name="Altorfer M."/>
            <person name="Dessus-Babus S."/>
            <person name="Burckhardt D."/>
            <person name="Oertli M."/>
            <person name="Naumann U."/>
            <person name="Petersen F."/>
            <person name="Wong J."/>
        </authorList>
    </citation>
    <scope>NUCLEOTIDE SEQUENCE</scope>
    <source>
        <strain evidence="1">GSM-AAB239-AS_SAM_17_03QT</strain>
    </source>
</reference>
<dbReference type="Proteomes" id="UP001140949">
    <property type="component" value="Unassembled WGS sequence"/>
</dbReference>
<comment type="caution">
    <text evidence="1">The sequence shown here is derived from an EMBL/GenBank/DDBJ whole genome shotgun (WGS) entry which is preliminary data.</text>
</comment>